<dbReference type="Pfam" id="PF00501">
    <property type="entry name" value="AMP-binding"/>
    <property type="match status" value="1"/>
</dbReference>
<sequence length="880" mass="95789">MLWAIRWAMWAAMRAMLALRYKVKVVGTEAVLKRPGPYLIMPNHPAYTDPPNLLVRMWAIFKSRPLLLESNFKSPLFAPIAWLLRGIKMPDIVKASAEDRQRAEAAVGEVIASLRAGENVILWPSGRLSRDGAERLGGARTAADVLAAVPNVTVVLARTRGLWGSMFSWADGPLSLMSAFVRGLGLWAANLFVLAPRRRVTVTLEAFGPDQRPEPKRELINKWLEAWYNADVPCEEPTFVPRHFLFGPRTHEYPPPVAAAPEFDLSKVKPETKAAVAQFIEEKIKRPLAPDENTAEATFNQLGMDSLDAMDVSLTVEQRFGFGSDAVPTTVGGLWALAEGLNQNAPPKPPPAGWFDPPADYAPLAILGDTISAAFLNQAVARRKQVIAADDLAGGVTYEKFIVGAWAMSAKFRTIDAPNVGLMLPAAVACDLAFLGLHLAGKLPVMLNWTTGPNNLAHAVKLMGLTHVVTSKAFVDRTHVQVPGTQFVFLEDVRAALGKLGLLRRLLSTRYFGNWVKASLLNRISDDPDRPAVVLFTSGSEKAPKAVPLTHRNIISDQRGCLDALQVDRKNSVLGFLPMFHSFGLTITGLLPLFVGVRVVHHPDPTDSGALARKVAAYKTTLAAGTPTFMSYIFDRAKPGELDSLRTIVVGAEKASPALFEKAKQAAPNAEVLEGYGITECAPVVSVTRPGRPHRGTIGPPIACVEVCVTDLETKAVLPQGQMGMLHVAGPNVFGGYIGHDGPPPFEEINGKRWYITGDLAAIDETGEIVFHGRLKRFLKAGGEMISLPALEEPFAKKYPSTDQGPRVAVEGVETPDGRRIVLFTTEPLTLRDANSLLQSEGHRGVMRLDDVKQLEKLPVLGTGKTDYKVLRAMITEEKK</sequence>
<dbReference type="InterPro" id="IPR036736">
    <property type="entry name" value="ACP-like_sf"/>
</dbReference>
<reference evidence="2 3" key="1">
    <citation type="submission" date="2021-04" db="EMBL/GenBank/DDBJ databases">
        <authorList>
            <person name="Ivanova A."/>
        </authorList>
    </citation>
    <scope>NUCLEOTIDE SEQUENCE [LARGE SCALE GENOMIC DNA]</scope>
    <source>
        <strain evidence="2 3">G18</strain>
    </source>
</reference>
<dbReference type="CDD" id="cd07989">
    <property type="entry name" value="LPLAT_AGPAT-like"/>
    <property type="match status" value="1"/>
</dbReference>
<proteinExistence type="predicted"/>
<evidence type="ECO:0000313" key="3">
    <source>
        <dbReference type="Proteomes" id="UP000676565"/>
    </source>
</evidence>
<evidence type="ECO:0000259" key="1">
    <source>
        <dbReference type="SMART" id="SM00563"/>
    </source>
</evidence>
<keyword evidence="3" id="KW-1185">Reference proteome</keyword>
<protein>
    <submittedName>
        <fullName evidence="2">AMP-binding protein</fullName>
    </submittedName>
</protein>
<dbReference type="PANTHER" id="PTHR43767:SF1">
    <property type="entry name" value="NONRIBOSOMAL PEPTIDE SYNTHASE PES1 (EUROFUNG)-RELATED"/>
    <property type="match status" value="1"/>
</dbReference>
<dbReference type="SMART" id="SM00563">
    <property type="entry name" value="PlsC"/>
    <property type="match status" value="1"/>
</dbReference>
<dbReference type="InterPro" id="IPR050237">
    <property type="entry name" value="ATP-dep_AMP-bd_enzyme"/>
</dbReference>
<comment type="caution">
    <text evidence="2">The sequence shown here is derived from an EMBL/GenBank/DDBJ whole genome shotgun (WGS) entry which is preliminary data.</text>
</comment>
<dbReference type="SUPFAM" id="SSF69593">
    <property type="entry name" value="Glycerol-3-phosphate (1)-acyltransferase"/>
    <property type="match status" value="1"/>
</dbReference>
<dbReference type="InterPro" id="IPR002123">
    <property type="entry name" value="Plipid/glycerol_acylTrfase"/>
</dbReference>
<dbReference type="InterPro" id="IPR042099">
    <property type="entry name" value="ANL_N_sf"/>
</dbReference>
<name>A0ABS5BZ34_9BACT</name>
<dbReference type="Gene3D" id="3.40.50.12780">
    <property type="entry name" value="N-terminal domain of ligase-like"/>
    <property type="match status" value="1"/>
</dbReference>
<dbReference type="Pfam" id="PF01553">
    <property type="entry name" value="Acyltransferase"/>
    <property type="match status" value="1"/>
</dbReference>
<gene>
    <name evidence="2" type="ORF">J8F10_27235</name>
</gene>
<dbReference type="InterPro" id="IPR000873">
    <property type="entry name" value="AMP-dep_synth/lig_dom"/>
</dbReference>
<accession>A0ABS5BZ34</accession>
<dbReference type="InterPro" id="IPR009081">
    <property type="entry name" value="PP-bd_ACP"/>
</dbReference>
<dbReference type="SUPFAM" id="SSF47336">
    <property type="entry name" value="ACP-like"/>
    <property type="match status" value="1"/>
</dbReference>
<organism evidence="2 3">
    <name type="scientific">Gemmata palustris</name>
    <dbReference type="NCBI Taxonomy" id="2822762"/>
    <lineage>
        <taxon>Bacteria</taxon>
        <taxon>Pseudomonadati</taxon>
        <taxon>Planctomycetota</taxon>
        <taxon>Planctomycetia</taxon>
        <taxon>Gemmatales</taxon>
        <taxon>Gemmataceae</taxon>
        <taxon>Gemmata</taxon>
    </lineage>
</organism>
<dbReference type="SUPFAM" id="SSF56801">
    <property type="entry name" value="Acetyl-CoA synthetase-like"/>
    <property type="match status" value="1"/>
</dbReference>
<dbReference type="Pfam" id="PF00550">
    <property type="entry name" value="PP-binding"/>
    <property type="match status" value="1"/>
</dbReference>
<dbReference type="Gene3D" id="1.10.1200.10">
    <property type="entry name" value="ACP-like"/>
    <property type="match status" value="1"/>
</dbReference>
<evidence type="ECO:0000313" key="2">
    <source>
        <dbReference type="EMBL" id="MBP3958954.1"/>
    </source>
</evidence>
<dbReference type="RefSeq" id="WP_210659395.1">
    <property type="nucleotide sequence ID" value="NZ_JAGKQQ010000001.1"/>
</dbReference>
<dbReference type="Proteomes" id="UP000676565">
    <property type="component" value="Unassembled WGS sequence"/>
</dbReference>
<dbReference type="EMBL" id="JAGKQQ010000001">
    <property type="protein sequence ID" value="MBP3958954.1"/>
    <property type="molecule type" value="Genomic_DNA"/>
</dbReference>
<dbReference type="PANTHER" id="PTHR43767">
    <property type="entry name" value="LONG-CHAIN-FATTY-ACID--COA LIGASE"/>
    <property type="match status" value="1"/>
</dbReference>
<feature type="domain" description="Phospholipid/glycerol acyltransferase" evidence="1">
    <location>
        <begin position="38"/>
        <end position="162"/>
    </location>
</feature>